<dbReference type="PATRIC" id="fig|1265738.3.peg.1521"/>
<comment type="caution">
    <text evidence="1">The sequence shown here is derived from an EMBL/GenBank/DDBJ whole genome shotgun (WGS) entry which is preliminary data.</text>
</comment>
<dbReference type="AlphaFoldDB" id="M5S5Q8"/>
<reference evidence="1 2" key="1">
    <citation type="journal article" date="2013" name="Mar. Genomics">
        <title>Expression of sulfatases in Rhodopirellula baltica and the diversity of sulfatases in the genus Rhodopirellula.</title>
        <authorList>
            <person name="Wegner C.E."/>
            <person name="Richter-Heitmann T."/>
            <person name="Klindworth A."/>
            <person name="Klockow C."/>
            <person name="Richter M."/>
            <person name="Achstetter T."/>
            <person name="Glockner F.O."/>
            <person name="Harder J."/>
        </authorList>
    </citation>
    <scope>NUCLEOTIDE SEQUENCE [LARGE SCALE GENOMIC DNA]</scope>
    <source>
        <strain evidence="1 2">SM1</strain>
    </source>
</reference>
<evidence type="ECO:0000313" key="2">
    <source>
        <dbReference type="Proteomes" id="UP000011991"/>
    </source>
</evidence>
<gene>
    <name evidence="1" type="ORF">RMSM_01534</name>
</gene>
<name>M5S5Q8_9BACT</name>
<evidence type="ECO:0000313" key="1">
    <source>
        <dbReference type="EMBL" id="EMI21534.1"/>
    </source>
</evidence>
<dbReference type="Proteomes" id="UP000011991">
    <property type="component" value="Unassembled WGS sequence"/>
</dbReference>
<sequence>MSNEVETKESGNRAFGKNNAKTVKDDYFGQANAVHSMTAGANDVVMSFDLRNALKFQHALEIGANQLNRYNKAAGEQRVIELCFFLNEENKSTATHVTATEYKKTDLMFKKREKSLNLFLDYNDVLLTLHRLRQSITPMTPESSLDVILNVYNEIPTLNFNYHQIDPHFTGQT</sequence>
<accession>M5S5Q8</accession>
<organism evidence="1 2">
    <name type="scientific">Rhodopirellula maiorica SM1</name>
    <dbReference type="NCBI Taxonomy" id="1265738"/>
    <lineage>
        <taxon>Bacteria</taxon>
        <taxon>Pseudomonadati</taxon>
        <taxon>Planctomycetota</taxon>
        <taxon>Planctomycetia</taxon>
        <taxon>Pirellulales</taxon>
        <taxon>Pirellulaceae</taxon>
        <taxon>Novipirellula</taxon>
    </lineage>
</organism>
<dbReference type="EMBL" id="ANOG01000234">
    <property type="protein sequence ID" value="EMI21534.1"/>
    <property type="molecule type" value="Genomic_DNA"/>
</dbReference>
<proteinExistence type="predicted"/>
<protein>
    <submittedName>
        <fullName evidence="1">Uncharacterized protein</fullName>
    </submittedName>
</protein>
<keyword evidence="2" id="KW-1185">Reference proteome</keyword>
<dbReference type="RefSeq" id="WP_008693487.1">
    <property type="nucleotide sequence ID" value="NZ_ANOG01000234.1"/>
</dbReference>